<dbReference type="PANTHER" id="PTHR43199">
    <property type="entry name" value="GLUTATHIONE HYDROLASE"/>
    <property type="match status" value="1"/>
</dbReference>
<dbReference type="GO" id="GO:0103068">
    <property type="term" value="F:leukotriene C4 gamma-glutamyl transferase activity"/>
    <property type="evidence" value="ECO:0007669"/>
    <property type="project" value="UniProtKB-EC"/>
</dbReference>
<keyword evidence="2 6" id="KW-0808">Transferase</keyword>
<dbReference type="SUPFAM" id="SSF56235">
    <property type="entry name" value="N-terminal nucleophile aminohydrolases (Ntn hydrolases)"/>
    <property type="match status" value="1"/>
</dbReference>
<dbReference type="PRINTS" id="PR01210">
    <property type="entry name" value="GGTRANSPTASE"/>
</dbReference>
<feature type="region of interest" description="Disordered" evidence="5">
    <location>
        <begin position="1"/>
        <end position="22"/>
    </location>
</feature>
<dbReference type="RefSeq" id="WP_320501641.1">
    <property type="nucleotide sequence ID" value="NZ_JAXCLX010000002.1"/>
</dbReference>
<comment type="similarity">
    <text evidence="1">Belongs to the gamma-glutamyltransferase family.</text>
</comment>
<name>A0ABU5E1F1_9PROT</name>
<dbReference type="Pfam" id="PF01019">
    <property type="entry name" value="G_glu_transpept"/>
    <property type="match status" value="1"/>
</dbReference>
<evidence type="ECO:0000256" key="2">
    <source>
        <dbReference type="ARBA" id="ARBA00022679"/>
    </source>
</evidence>
<comment type="caution">
    <text evidence="6">The sequence shown here is derived from an EMBL/GenBank/DDBJ whole genome shotgun (WGS) entry which is preliminary data.</text>
</comment>
<evidence type="ECO:0000313" key="7">
    <source>
        <dbReference type="Proteomes" id="UP001271769"/>
    </source>
</evidence>
<organism evidence="6 7">
    <name type="scientific">Dongia rigui</name>
    <dbReference type="NCBI Taxonomy" id="940149"/>
    <lineage>
        <taxon>Bacteria</taxon>
        <taxon>Pseudomonadati</taxon>
        <taxon>Pseudomonadota</taxon>
        <taxon>Alphaproteobacteria</taxon>
        <taxon>Rhodospirillales</taxon>
        <taxon>Dongiaceae</taxon>
        <taxon>Dongia</taxon>
    </lineage>
</organism>
<gene>
    <name evidence="6" type="ORF">SMD31_14640</name>
</gene>
<reference evidence="6 7" key="1">
    <citation type="journal article" date="2013" name="Antonie Van Leeuwenhoek">
        <title>Dongia rigui sp. nov., isolated from freshwater of a large wetland in Korea.</title>
        <authorList>
            <person name="Baik K.S."/>
            <person name="Hwang Y.M."/>
            <person name="Choi J.S."/>
            <person name="Kwon J."/>
            <person name="Seong C.N."/>
        </authorList>
    </citation>
    <scope>NUCLEOTIDE SEQUENCE [LARGE SCALE GENOMIC DNA]</scope>
    <source>
        <strain evidence="6 7">04SU4-P</strain>
    </source>
</reference>
<keyword evidence="4" id="KW-0865">Zymogen</keyword>
<dbReference type="InterPro" id="IPR029055">
    <property type="entry name" value="Ntn_hydrolases_N"/>
</dbReference>
<sequence>MSVPYHNGQAVTGKHGPETHSGDRRFAAAQSFVQPSFVQPSNGRRMGALGLAGVALLPTLLLASCGGNTRSVASDATQIDGFRAGVVADEPRAALIGRTAIAAGGNAADGVVAAYFALSVTLPSAAGLGGGGICIAHDADKKTTDVIDFLPRAAAGGAVAVPGNVRGMAALNARYGKLPLAQLVGPAEGLATQGVPISKALARDLTQYGQTLAEDPSLQASFYKLDGTALAEGDNMRPVDLAATLGQIRAQGVNAFYSGLLGQKLVEGAQAIGAPLTIDDLRNYKVQIYPPVDVPFTDLSLYVAPPPASGGVMTAQAVSLLVGGDNAPAGQQAISREIMAARGAWMQPDGLSQQQPLDLIAADKVKALASQSSITLPQENTSAASIVAVDSDGVAVACTFTMNAPFGAARVAQGTGIVLAPAPNDQGVGFSTLSPVMVASKFNGQVYFMAGAAGGAPGALAEGLILDAVMRRAMPLDQAMQLPRAYADGSQQVDEGQGLRIGRVNAIFCSEATPSDPDSCQLRNDYRGYGLASILGQE</sequence>
<dbReference type="InterPro" id="IPR043137">
    <property type="entry name" value="GGT_ssub_C"/>
</dbReference>
<accession>A0ABU5E1F1</accession>
<dbReference type="EMBL" id="JAXCLX010000002">
    <property type="protein sequence ID" value="MDY0873177.1"/>
    <property type="molecule type" value="Genomic_DNA"/>
</dbReference>
<dbReference type="EC" id="2.3.2.2" evidence="6"/>
<protein>
    <submittedName>
        <fullName evidence="6">Gamma-glutamyltransferase</fullName>
        <ecNumber evidence="6">2.3.2.2</ecNumber>
    </submittedName>
</protein>
<keyword evidence="6" id="KW-0012">Acyltransferase</keyword>
<evidence type="ECO:0000256" key="5">
    <source>
        <dbReference type="SAM" id="MobiDB-lite"/>
    </source>
</evidence>
<evidence type="ECO:0000256" key="4">
    <source>
        <dbReference type="ARBA" id="ARBA00023145"/>
    </source>
</evidence>
<evidence type="ECO:0000256" key="3">
    <source>
        <dbReference type="ARBA" id="ARBA00022801"/>
    </source>
</evidence>
<evidence type="ECO:0000313" key="6">
    <source>
        <dbReference type="EMBL" id="MDY0873177.1"/>
    </source>
</evidence>
<keyword evidence="7" id="KW-1185">Reference proteome</keyword>
<dbReference type="Proteomes" id="UP001271769">
    <property type="component" value="Unassembled WGS sequence"/>
</dbReference>
<dbReference type="PANTHER" id="PTHR43199:SF1">
    <property type="entry name" value="GLUTATHIONE HYDROLASE PROENZYME"/>
    <property type="match status" value="1"/>
</dbReference>
<dbReference type="InterPro" id="IPR051792">
    <property type="entry name" value="GGT_bact"/>
</dbReference>
<evidence type="ECO:0000256" key="1">
    <source>
        <dbReference type="ARBA" id="ARBA00009381"/>
    </source>
</evidence>
<dbReference type="Gene3D" id="3.60.20.40">
    <property type="match status" value="1"/>
</dbReference>
<keyword evidence="3" id="KW-0378">Hydrolase</keyword>
<proteinExistence type="inferred from homology"/>